<dbReference type="Proteomes" id="UP000688137">
    <property type="component" value="Unassembled WGS sequence"/>
</dbReference>
<feature type="compositionally biased region" description="Polar residues" evidence="2">
    <location>
        <begin position="279"/>
        <end position="296"/>
    </location>
</feature>
<dbReference type="OMA" id="TKDEEHT"/>
<evidence type="ECO:0000313" key="3">
    <source>
        <dbReference type="EMBL" id="CAD8110940.1"/>
    </source>
</evidence>
<accession>A0A8S1Q8J3</accession>
<evidence type="ECO:0000256" key="1">
    <source>
        <dbReference type="SAM" id="Coils"/>
    </source>
</evidence>
<dbReference type="EMBL" id="CAJJDM010000150">
    <property type="protein sequence ID" value="CAD8110940.1"/>
    <property type="molecule type" value="Genomic_DNA"/>
</dbReference>
<evidence type="ECO:0000256" key="2">
    <source>
        <dbReference type="SAM" id="MobiDB-lite"/>
    </source>
</evidence>
<evidence type="ECO:0000313" key="4">
    <source>
        <dbReference type="Proteomes" id="UP000688137"/>
    </source>
</evidence>
<feature type="region of interest" description="Disordered" evidence="2">
    <location>
        <begin position="279"/>
        <end position="308"/>
    </location>
</feature>
<comment type="caution">
    <text evidence="3">The sequence shown here is derived from an EMBL/GenBank/DDBJ whole genome shotgun (WGS) entry which is preliminary data.</text>
</comment>
<protein>
    <submittedName>
        <fullName evidence="3">Uncharacterized protein</fullName>
    </submittedName>
</protein>
<proteinExistence type="predicted"/>
<gene>
    <name evidence="3" type="ORF">PPRIM_AZ9-3.1.T1460016</name>
</gene>
<sequence>MSIRQSLIQQFMHTLSSQSPQQTISLLALIGIESVLQENDNKLVREQITLIRRQIENIQTKDEEHTIKVVKSKERALTPKITESQAPTPLSHQRNTVSRHHLDDQAMRMALSQQYEDTEQLRSPKSEISNMKTPKQSIQYFIEMKSQKPKRGPENKLKELQNNLTRELIADYQGVLEEIKHNPTKYMDTPESSIQEQQIKDYIKMQQQVQQQQQKVEIERQQQQQQQQQQKQQSQEFNQSQKDLLNLRRRTETQPDQKLERSWQVQEKKNNQVMINYKSEPNQIQMGTKKIQSTPQQKKDQRSPNRYEQQLQTENTFSFFQRQKTQGNQINTQQSINYDKHSGGLKQMADKLINSPIIQQVSMKSAENVSSAGKEVQVSQFEEQDSMSSNSSAFSLFQPNEELKSFFRKELIKEENDENHDPNCVKYSNIFLKGRMGGSKVF</sequence>
<feature type="coiled-coil region" evidence="1">
    <location>
        <begin position="202"/>
        <end position="235"/>
    </location>
</feature>
<reference evidence="3" key="1">
    <citation type="submission" date="2021-01" db="EMBL/GenBank/DDBJ databases">
        <authorList>
            <consortium name="Genoscope - CEA"/>
            <person name="William W."/>
        </authorList>
    </citation>
    <scope>NUCLEOTIDE SEQUENCE</scope>
</reference>
<keyword evidence="1" id="KW-0175">Coiled coil</keyword>
<name>A0A8S1Q8J3_PARPR</name>
<keyword evidence="4" id="KW-1185">Reference proteome</keyword>
<dbReference type="AlphaFoldDB" id="A0A8S1Q8J3"/>
<organism evidence="3 4">
    <name type="scientific">Paramecium primaurelia</name>
    <dbReference type="NCBI Taxonomy" id="5886"/>
    <lineage>
        <taxon>Eukaryota</taxon>
        <taxon>Sar</taxon>
        <taxon>Alveolata</taxon>
        <taxon>Ciliophora</taxon>
        <taxon>Intramacronucleata</taxon>
        <taxon>Oligohymenophorea</taxon>
        <taxon>Peniculida</taxon>
        <taxon>Parameciidae</taxon>
        <taxon>Paramecium</taxon>
    </lineage>
</organism>
<feature type="region of interest" description="Disordered" evidence="2">
    <location>
        <begin position="246"/>
        <end position="266"/>
    </location>
</feature>